<evidence type="ECO:0000256" key="1">
    <source>
        <dbReference type="SAM" id="MobiDB-lite"/>
    </source>
</evidence>
<protein>
    <submittedName>
        <fullName evidence="2">Uncharacterized protein</fullName>
    </submittedName>
</protein>
<gene>
    <name evidence="2" type="ORF">QQF64_031457</name>
</gene>
<dbReference type="PANTHER" id="PTHR33053">
    <property type="entry name" value="PROTEIN, PUTATIVE-RELATED"/>
    <property type="match status" value="1"/>
</dbReference>
<comment type="caution">
    <text evidence="2">The sequence shown here is derived from an EMBL/GenBank/DDBJ whole genome shotgun (WGS) entry which is preliminary data.</text>
</comment>
<sequence>MFSVYWVLANLPSKHRSSLQAIQLALLCKASAVKQYGYERVLHPLVQDLKTLEKHGVYVEQLGECIKGTVLSVAADNLGAHSLAGFQESFIVEHPCRFCMVRRSEIQQKDVLSGGFEPRTKQNHDRQVEEVLKDPILTKQCGVKGRCVLNELDHVHSVTGFPPDILHDLLEGVIPIEMALCLNALINKKYITLEYVNRMIKQFPYQFMDKIDQPQVIPTTFASRGTIGGNGHENWALLRLLPLIIGFDIPENDAIWEILMLLKDILELATSFRFTDDTIDFLAAKISEHRGLLLKVFPDFVLRPKHHYIEHYSQLIRTYGPLRDVWTMRFEGKHKFFKQIIRETKHFKNVTQTIAVRHQRMVAYHVDSSSFFKPSVQMDKVTSALISSFPESVQNMLQQNFPTQSTVLVTSSVCIDGIKYSPDMVLSAGASSCSQDTMETKTILRVIVNENDMRKITLHRKPQTLTSLMELLEEKLGLPYKFYLQYEDVDFNNALINLTDIADLPERPTLKVIAVAASPTASPTPNKMNRKTVPVSSSAIRRRTHIDVDKRLKEIRDDCKDSTDFQITTERDIVDVNRELESTDNPACPDSAHELFFSEEEGGMEVDADIHEDFVVGCPDRPIQTSDSENSDDELSETFSLSDSISNWAINFGISLVALTALLCILRSCHPDLPKDARTLLKTKTKYSILERAGGQYHYFGILTSIRNVLSKYVHTLADGFSLKLQINIDGLPLFKSSSLQLWPILGLLLSVPMKEPVVIGLFCGPKKPSSAKEFLGDFVTELQQLEKGFDIEGKSLKLELDTVICDSPARSFVKNTKNHNGYHGCDKCRQPGKYINGRMTYPYTDYALRTDDSFENMVDESHHHDGPHPFHGSSVGMVSQFPLDYMHLVCLGVVRRLLSIWLRGPLNFRLPANIVDRMSAKLVEMRSYIPVEFARKPRSLRELDRWKATELRQFLLYTGPVVLSTFLDQNMYSNFMLLFSGIAILLKMFHLIEFLINKTVAVVPQKWCSDGVVYWPNYRNDERVNRAVKNSEDPGPDWETHDVRVIKSCDDYFEARRLLKKSLMCNTSDLQSEEEEEDNRPKRRPKPIHFFGDSDNESEEEAHHKKRARGPAKNLNKPVPVIPPPPFMPTSTAAPPHLLHHQNNKPLLQARSTDLPGGGEDVDQTVFPVLISSLASIGGHDTKHVTWNILSHMFHDDVGRRINWKGINGKRSFKELESQRFLLCAVRKNPVCRAATEDDIIKHAIWWFNLAADRGNARSRPSLNKK</sequence>
<name>A0ABR3MX02_9TELE</name>
<accession>A0ABR3MX02</accession>
<dbReference type="EMBL" id="JAYMGO010000008">
    <property type="protein sequence ID" value="KAL1269168.1"/>
    <property type="molecule type" value="Genomic_DNA"/>
</dbReference>
<organism evidence="2 3">
    <name type="scientific">Cirrhinus molitorella</name>
    <name type="common">mud carp</name>
    <dbReference type="NCBI Taxonomy" id="172907"/>
    <lineage>
        <taxon>Eukaryota</taxon>
        <taxon>Metazoa</taxon>
        <taxon>Chordata</taxon>
        <taxon>Craniata</taxon>
        <taxon>Vertebrata</taxon>
        <taxon>Euteleostomi</taxon>
        <taxon>Actinopterygii</taxon>
        <taxon>Neopterygii</taxon>
        <taxon>Teleostei</taxon>
        <taxon>Ostariophysi</taxon>
        <taxon>Cypriniformes</taxon>
        <taxon>Cyprinidae</taxon>
        <taxon>Labeoninae</taxon>
        <taxon>Labeonini</taxon>
        <taxon>Cirrhinus</taxon>
    </lineage>
</organism>
<proteinExistence type="predicted"/>
<dbReference type="PANTHER" id="PTHR33053:SF24">
    <property type="entry name" value="TRANSPOSASE DOMAIN-CONTAINING PROTEIN"/>
    <property type="match status" value="1"/>
</dbReference>
<keyword evidence="3" id="KW-1185">Reference proteome</keyword>
<evidence type="ECO:0000313" key="2">
    <source>
        <dbReference type="EMBL" id="KAL1269168.1"/>
    </source>
</evidence>
<evidence type="ECO:0000313" key="3">
    <source>
        <dbReference type="Proteomes" id="UP001558613"/>
    </source>
</evidence>
<dbReference type="Proteomes" id="UP001558613">
    <property type="component" value="Unassembled WGS sequence"/>
</dbReference>
<reference evidence="2 3" key="1">
    <citation type="submission" date="2023-09" db="EMBL/GenBank/DDBJ databases">
        <authorList>
            <person name="Wang M."/>
        </authorList>
    </citation>
    <scope>NUCLEOTIDE SEQUENCE [LARGE SCALE GENOMIC DNA]</scope>
    <source>
        <strain evidence="2">GT-2023</strain>
        <tissue evidence="2">Liver</tissue>
    </source>
</reference>
<feature type="region of interest" description="Disordered" evidence="1">
    <location>
        <begin position="1068"/>
        <end position="1119"/>
    </location>
</feature>